<sequence>MAEPVTVLEAIELTKRFGKNTVVDGVSLKFPEGRLHAILGPNGAGKTTLFNLLTKDYPVDGGEILLRGERVTRLRPHQISRRGVGRSYQITSVLRELTFFENVWLASYRADHAGAPGLWRDFRAHWATAEKTRQVLAELGLEPFTDRKAADVSYGDQRLLEIAVTLATRPEILLLDEPTSGLSQRESERVKQLILSIKGKFTIIMIEHKMNVVMDISDDVTVMNRGKVIASGSPAQISTDAAVRSAYFGL</sequence>
<dbReference type="Pfam" id="PF00005">
    <property type="entry name" value="ABC_tran"/>
    <property type="match status" value="1"/>
</dbReference>
<dbReference type="RefSeq" id="WP_147851580.1">
    <property type="nucleotide sequence ID" value="NZ_VDUZ01000059.1"/>
</dbReference>
<name>A0A5C8PA92_9HYPH</name>
<dbReference type="GO" id="GO:0005524">
    <property type="term" value="F:ATP binding"/>
    <property type="evidence" value="ECO:0007669"/>
    <property type="project" value="UniProtKB-KW"/>
</dbReference>
<comment type="caution">
    <text evidence="6">The sequence shown here is derived from an EMBL/GenBank/DDBJ whole genome shotgun (WGS) entry which is preliminary data.</text>
</comment>
<dbReference type="InterPro" id="IPR003593">
    <property type="entry name" value="AAA+_ATPase"/>
</dbReference>
<proteinExistence type="inferred from homology"/>
<dbReference type="InterPro" id="IPR032823">
    <property type="entry name" value="BCA_ABC_TP_C"/>
</dbReference>
<evidence type="ECO:0000313" key="6">
    <source>
        <dbReference type="EMBL" id="TXL70463.1"/>
    </source>
</evidence>
<accession>A0A5C8PA92</accession>
<dbReference type="SUPFAM" id="SSF52540">
    <property type="entry name" value="P-loop containing nucleoside triphosphate hydrolases"/>
    <property type="match status" value="1"/>
</dbReference>
<dbReference type="GO" id="GO:0005886">
    <property type="term" value="C:plasma membrane"/>
    <property type="evidence" value="ECO:0007669"/>
    <property type="project" value="TreeGrafter"/>
</dbReference>
<dbReference type="Proteomes" id="UP000321638">
    <property type="component" value="Unassembled WGS sequence"/>
</dbReference>
<evidence type="ECO:0000313" key="7">
    <source>
        <dbReference type="Proteomes" id="UP000321638"/>
    </source>
</evidence>
<keyword evidence="4 6" id="KW-0067">ATP-binding</keyword>
<comment type="similarity">
    <text evidence="1">Belongs to the ABC transporter superfamily.</text>
</comment>
<evidence type="ECO:0000256" key="4">
    <source>
        <dbReference type="ARBA" id="ARBA00022840"/>
    </source>
</evidence>
<evidence type="ECO:0000256" key="3">
    <source>
        <dbReference type="ARBA" id="ARBA00022741"/>
    </source>
</evidence>
<dbReference type="GO" id="GO:0016887">
    <property type="term" value="F:ATP hydrolysis activity"/>
    <property type="evidence" value="ECO:0007669"/>
    <property type="project" value="InterPro"/>
</dbReference>
<dbReference type="PROSITE" id="PS00211">
    <property type="entry name" value="ABC_TRANSPORTER_1"/>
    <property type="match status" value="1"/>
</dbReference>
<dbReference type="AlphaFoldDB" id="A0A5C8PA92"/>
<keyword evidence="2" id="KW-0813">Transport</keyword>
<dbReference type="InterPro" id="IPR017871">
    <property type="entry name" value="ABC_transporter-like_CS"/>
</dbReference>
<dbReference type="PANTHER" id="PTHR45772">
    <property type="entry name" value="CONSERVED COMPONENT OF ABC TRANSPORTER FOR NATURAL AMINO ACIDS-RELATED"/>
    <property type="match status" value="1"/>
</dbReference>
<keyword evidence="7" id="KW-1185">Reference proteome</keyword>
<dbReference type="Pfam" id="PF12399">
    <property type="entry name" value="BCA_ABC_TP_C"/>
    <property type="match status" value="1"/>
</dbReference>
<dbReference type="CDD" id="cd03219">
    <property type="entry name" value="ABC_Mj1267_LivG_branched"/>
    <property type="match status" value="1"/>
</dbReference>
<evidence type="ECO:0000256" key="1">
    <source>
        <dbReference type="ARBA" id="ARBA00005417"/>
    </source>
</evidence>
<dbReference type="OrthoDB" id="9806149at2"/>
<dbReference type="SMART" id="SM00382">
    <property type="entry name" value="AAA"/>
    <property type="match status" value="1"/>
</dbReference>
<dbReference type="Gene3D" id="3.40.50.300">
    <property type="entry name" value="P-loop containing nucleotide triphosphate hydrolases"/>
    <property type="match status" value="1"/>
</dbReference>
<dbReference type="PROSITE" id="PS50893">
    <property type="entry name" value="ABC_TRANSPORTER_2"/>
    <property type="match status" value="1"/>
</dbReference>
<reference evidence="6 7" key="1">
    <citation type="submission" date="2019-06" db="EMBL/GenBank/DDBJ databases">
        <title>New taxonomy in bacterial strain CC-CFT640, isolated from vineyard.</title>
        <authorList>
            <person name="Lin S.-Y."/>
            <person name="Tsai C.-F."/>
            <person name="Young C.-C."/>
        </authorList>
    </citation>
    <scope>NUCLEOTIDE SEQUENCE [LARGE SCALE GENOMIC DNA]</scope>
    <source>
        <strain evidence="6 7">CC-CFT640</strain>
    </source>
</reference>
<evidence type="ECO:0000256" key="2">
    <source>
        <dbReference type="ARBA" id="ARBA00022448"/>
    </source>
</evidence>
<protein>
    <submittedName>
        <fullName evidence="6">ABC transporter ATP-binding protein</fullName>
    </submittedName>
</protein>
<organism evidence="6 7">
    <name type="scientific">Vineibacter terrae</name>
    <dbReference type="NCBI Taxonomy" id="2586908"/>
    <lineage>
        <taxon>Bacteria</taxon>
        <taxon>Pseudomonadati</taxon>
        <taxon>Pseudomonadota</taxon>
        <taxon>Alphaproteobacteria</taxon>
        <taxon>Hyphomicrobiales</taxon>
        <taxon>Vineibacter</taxon>
    </lineage>
</organism>
<dbReference type="PANTHER" id="PTHR45772:SF3">
    <property type="entry name" value="ABC TRANSPORTER ATP-BINDING PROTEIN"/>
    <property type="match status" value="1"/>
</dbReference>
<dbReference type="InterPro" id="IPR027417">
    <property type="entry name" value="P-loop_NTPase"/>
</dbReference>
<keyword evidence="3" id="KW-0547">Nucleotide-binding</keyword>
<gene>
    <name evidence="6" type="ORF">FHP25_34505</name>
</gene>
<dbReference type="EMBL" id="VDUZ01000059">
    <property type="protein sequence ID" value="TXL70463.1"/>
    <property type="molecule type" value="Genomic_DNA"/>
</dbReference>
<feature type="domain" description="ABC transporter" evidence="5">
    <location>
        <begin position="8"/>
        <end position="250"/>
    </location>
</feature>
<dbReference type="InterPro" id="IPR051120">
    <property type="entry name" value="ABC_AA/LPS_Transport"/>
</dbReference>
<dbReference type="InterPro" id="IPR003439">
    <property type="entry name" value="ABC_transporter-like_ATP-bd"/>
</dbReference>
<evidence type="ECO:0000259" key="5">
    <source>
        <dbReference type="PROSITE" id="PS50893"/>
    </source>
</evidence>